<dbReference type="EMBL" id="CP001100">
    <property type="protein sequence ID" value="ACF13020.1"/>
    <property type="molecule type" value="Genomic_DNA"/>
</dbReference>
<dbReference type="RefSeq" id="WP_012499104.1">
    <property type="nucleotide sequence ID" value="NC_011026.1"/>
</dbReference>
<dbReference type="STRING" id="517418.Ctha_0549"/>
<gene>
    <name evidence="1" type="ordered locus">Ctha_0549</name>
</gene>
<dbReference type="KEGG" id="cts:Ctha_0549"/>
<proteinExistence type="predicted"/>
<sequence length="233" mass="26668">MVIERVQQINEISDLVLAGKPSILRFIYKKKSAVEALTQSEYMVYNDTIYYNSQIKLFDRHLLKFLQGYVEIEIVPTNASFPPTPLSINFHQLIWNSVKKLSEYEAEGLFVGQDELLASRDKNKSSLLSLPSHDQSDNIVFYYFYYKPKSIRGFYDEYPFGNQISFYRSLLSLAVAGYLKLGEAFPMYSKGDMLHSIQSATSESKHAEQSDTAKSGKINGLRKILNAIKSQRT</sequence>
<organism evidence="1 2">
    <name type="scientific">Chloroherpeton thalassium (strain ATCC 35110 / GB-78)</name>
    <dbReference type="NCBI Taxonomy" id="517418"/>
    <lineage>
        <taxon>Bacteria</taxon>
        <taxon>Pseudomonadati</taxon>
        <taxon>Chlorobiota</taxon>
        <taxon>Chlorobiia</taxon>
        <taxon>Chlorobiales</taxon>
        <taxon>Chloroherpetonaceae</taxon>
        <taxon>Chloroherpeton</taxon>
    </lineage>
</organism>
<dbReference type="Proteomes" id="UP000001208">
    <property type="component" value="Chromosome"/>
</dbReference>
<protein>
    <submittedName>
        <fullName evidence="1">Uncharacterized protein</fullName>
    </submittedName>
</protein>
<keyword evidence="2" id="KW-1185">Reference proteome</keyword>
<accession>B3QV66</accession>
<evidence type="ECO:0000313" key="1">
    <source>
        <dbReference type="EMBL" id="ACF13020.1"/>
    </source>
</evidence>
<reference evidence="1 2" key="1">
    <citation type="submission" date="2008-06" db="EMBL/GenBank/DDBJ databases">
        <title>Complete sequence of Chloroherpeton thalassium ATCC 35110.</title>
        <authorList>
            <consortium name="US DOE Joint Genome Institute"/>
            <person name="Lucas S."/>
            <person name="Copeland A."/>
            <person name="Lapidus A."/>
            <person name="Glavina del Rio T."/>
            <person name="Dalin E."/>
            <person name="Tice H."/>
            <person name="Bruce D."/>
            <person name="Goodwin L."/>
            <person name="Pitluck S."/>
            <person name="Schmutz J."/>
            <person name="Larimer F."/>
            <person name="Land M."/>
            <person name="Hauser L."/>
            <person name="Kyrpides N."/>
            <person name="Mikhailova N."/>
            <person name="Liu Z."/>
            <person name="Li T."/>
            <person name="Zhao F."/>
            <person name="Overmann J."/>
            <person name="Bryant D.A."/>
            <person name="Richardson P."/>
        </authorList>
    </citation>
    <scope>NUCLEOTIDE SEQUENCE [LARGE SCALE GENOMIC DNA]</scope>
    <source>
        <strain evidence="2">ATCC 35110 / GB-78</strain>
    </source>
</reference>
<evidence type="ECO:0000313" key="2">
    <source>
        <dbReference type="Proteomes" id="UP000001208"/>
    </source>
</evidence>
<dbReference type="AlphaFoldDB" id="B3QV66"/>
<dbReference type="HOGENOM" id="CLU_1188252_0_0_10"/>
<name>B3QV66_CHLT3</name>